<comment type="caution">
    <text evidence="1">The sequence shown here is derived from an EMBL/GenBank/DDBJ whole genome shotgun (WGS) entry which is preliminary data.</text>
</comment>
<sequence length="163" mass="17176">MPWSTVTAFAVQPVLRIPTSSRDATPALCLFILRIPPQLAKHDDEFLAVVTFGYSCLCPKLINPGADGHGCATTSMVLDIMREAHIYGGTGGAGGRGGLQGGHGGVGQGNNVQISTSSVHVYEARPEEYHKILDFVFWNGKLGLVNSSGALGSLELAKLSLLL</sequence>
<evidence type="ECO:0000313" key="1">
    <source>
        <dbReference type="EMBL" id="KAF7288365.1"/>
    </source>
</evidence>
<keyword evidence="2" id="KW-1185">Reference proteome</keyword>
<protein>
    <submittedName>
        <fullName evidence="1">NACHT domain-containing protein</fullName>
    </submittedName>
</protein>
<proteinExistence type="predicted"/>
<dbReference type="Proteomes" id="UP000613580">
    <property type="component" value="Unassembled WGS sequence"/>
</dbReference>
<organism evidence="1 2">
    <name type="scientific">Mycena chlorophos</name>
    <name type="common">Agaric fungus</name>
    <name type="synonym">Agaricus chlorophos</name>
    <dbReference type="NCBI Taxonomy" id="658473"/>
    <lineage>
        <taxon>Eukaryota</taxon>
        <taxon>Fungi</taxon>
        <taxon>Dikarya</taxon>
        <taxon>Basidiomycota</taxon>
        <taxon>Agaricomycotina</taxon>
        <taxon>Agaricomycetes</taxon>
        <taxon>Agaricomycetidae</taxon>
        <taxon>Agaricales</taxon>
        <taxon>Marasmiineae</taxon>
        <taxon>Mycenaceae</taxon>
        <taxon>Mycena</taxon>
    </lineage>
</organism>
<reference evidence="1" key="1">
    <citation type="submission" date="2020-05" db="EMBL/GenBank/DDBJ databases">
        <title>Mycena genomes resolve the evolution of fungal bioluminescence.</title>
        <authorList>
            <person name="Tsai I.J."/>
        </authorList>
    </citation>
    <scope>NUCLEOTIDE SEQUENCE</scope>
    <source>
        <strain evidence="1">110903Hualien_Pintung</strain>
    </source>
</reference>
<dbReference type="EMBL" id="JACAZE010000036">
    <property type="protein sequence ID" value="KAF7288365.1"/>
    <property type="molecule type" value="Genomic_DNA"/>
</dbReference>
<evidence type="ECO:0000313" key="2">
    <source>
        <dbReference type="Proteomes" id="UP000613580"/>
    </source>
</evidence>
<dbReference type="AlphaFoldDB" id="A0A8H6RV18"/>
<gene>
    <name evidence="1" type="ORF">HMN09_01399300</name>
</gene>
<name>A0A8H6RV18_MYCCL</name>
<accession>A0A8H6RV18</accession>